<dbReference type="SUPFAM" id="SSF55781">
    <property type="entry name" value="GAF domain-like"/>
    <property type="match status" value="1"/>
</dbReference>
<organism evidence="10 11">
    <name type="scientific">Microbacterium schleiferi</name>
    <dbReference type="NCBI Taxonomy" id="69362"/>
    <lineage>
        <taxon>Bacteria</taxon>
        <taxon>Bacillati</taxon>
        <taxon>Actinomycetota</taxon>
        <taxon>Actinomycetes</taxon>
        <taxon>Micrococcales</taxon>
        <taxon>Microbacteriaceae</taxon>
        <taxon>Microbacterium</taxon>
    </lineage>
</organism>
<dbReference type="CDD" id="cd00082">
    <property type="entry name" value="HisKA"/>
    <property type="match status" value="1"/>
</dbReference>
<comment type="catalytic activity">
    <reaction evidence="1">
        <text>ATP + protein L-histidine = ADP + protein N-phospho-L-histidine.</text>
        <dbReference type="EC" id="2.7.13.3"/>
    </reaction>
</comment>
<dbReference type="Gene3D" id="1.10.287.130">
    <property type="match status" value="1"/>
</dbReference>
<keyword evidence="11" id="KW-1185">Reference proteome</keyword>
<reference evidence="10 11" key="1">
    <citation type="submission" date="2020-11" db="EMBL/GenBank/DDBJ databases">
        <title>Amino acid is mineralized and recycled by bacteria in oceanic microbiome.</title>
        <authorList>
            <person name="Zheng L.Y."/>
        </authorList>
    </citation>
    <scope>NUCLEOTIDE SEQUENCE [LARGE SCALE GENOMIC DNA]</scope>
    <source>
        <strain evidence="10 11">A32-1</strain>
    </source>
</reference>
<dbReference type="GO" id="GO:0007234">
    <property type="term" value="P:osmosensory signaling via phosphorelay pathway"/>
    <property type="evidence" value="ECO:0007669"/>
    <property type="project" value="TreeGrafter"/>
</dbReference>
<dbReference type="Pfam" id="PF00512">
    <property type="entry name" value="HisKA"/>
    <property type="match status" value="1"/>
</dbReference>
<name>A0A7S8MWC9_9MICO</name>
<dbReference type="SMART" id="SM00388">
    <property type="entry name" value="HisKA"/>
    <property type="match status" value="1"/>
</dbReference>
<dbReference type="PRINTS" id="PR00344">
    <property type="entry name" value="BCTRLSENSOR"/>
</dbReference>
<evidence type="ECO:0000259" key="9">
    <source>
        <dbReference type="PROSITE" id="PS50109"/>
    </source>
</evidence>
<dbReference type="GO" id="GO:0030295">
    <property type="term" value="F:protein kinase activator activity"/>
    <property type="evidence" value="ECO:0007669"/>
    <property type="project" value="TreeGrafter"/>
</dbReference>
<evidence type="ECO:0000256" key="2">
    <source>
        <dbReference type="ARBA" id="ARBA00004236"/>
    </source>
</evidence>
<dbReference type="EMBL" id="CP064760">
    <property type="protein sequence ID" value="QPE03873.1"/>
    <property type="molecule type" value="Genomic_DNA"/>
</dbReference>
<dbReference type="InterPro" id="IPR003594">
    <property type="entry name" value="HATPase_dom"/>
</dbReference>
<dbReference type="KEGG" id="msf:IT882_11460"/>
<evidence type="ECO:0000256" key="3">
    <source>
        <dbReference type="ARBA" id="ARBA00012438"/>
    </source>
</evidence>
<evidence type="ECO:0000256" key="4">
    <source>
        <dbReference type="ARBA" id="ARBA00022553"/>
    </source>
</evidence>
<dbReference type="PROSITE" id="PS50109">
    <property type="entry name" value="HIS_KIN"/>
    <property type="match status" value="1"/>
</dbReference>
<evidence type="ECO:0000256" key="5">
    <source>
        <dbReference type="ARBA" id="ARBA00022679"/>
    </source>
</evidence>
<evidence type="ECO:0000313" key="10">
    <source>
        <dbReference type="EMBL" id="QPE03873.1"/>
    </source>
</evidence>
<evidence type="ECO:0000256" key="8">
    <source>
        <dbReference type="ARBA" id="ARBA00039401"/>
    </source>
</evidence>
<keyword evidence="7" id="KW-0902">Two-component regulatory system</keyword>
<dbReference type="SUPFAM" id="SSF47384">
    <property type="entry name" value="Homodimeric domain of signal transducing histidine kinase"/>
    <property type="match status" value="1"/>
</dbReference>
<dbReference type="RefSeq" id="WP_195691964.1">
    <property type="nucleotide sequence ID" value="NZ_CP064760.1"/>
</dbReference>
<protein>
    <recommendedName>
        <fullName evidence="8">Sensor-like histidine kinase SenX3</fullName>
        <ecNumber evidence="3">2.7.13.3</ecNumber>
    </recommendedName>
</protein>
<dbReference type="SUPFAM" id="SSF55874">
    <property type="entry name" value="ATPase domain of HSP90 chaperone/DNA topoisomerase II/histidine kinase"/>
    <property type="match status" value="1"/>
</dbReference>
<dbReference type="PANTHER" id="PTHR42878">
    <property type="entry name" value="TWO-COMPONENT HISTIDINE KINASE"/>
    <property type="match status" value="1"/>
</dbReference>
<sequence>MTTVEDVTRVEAISHYDLIDSPPRSDLEGLVRLAALLCGVPTAVINIIDDRFQHQIAAVGMEPAVCDRDDSLCVAVLAQRTPVVVPDAREDPRFSANPFVTGDIARVRFYASSPLVTPDGVVIGTLCVFDENVRDLDSETQRALDILANQVIDVLELRRITRELLQTNEMLSQFAGQISHDLRNPLTALTGFLELASDSPDIDHAPQAARSLAHAESAADRMAAMIADLLEYARRGSAAPRPHTVRLDELATEVVKDLRVAITAAGADVVVDADLEVWADRTLLGVVIQNLIANAVKFAAADGVEPRVEVRAEVSSPGWLITVDDNGPGVPVALRRRVFDFMDRGNAEGVDGLGIGLATCRRIIQAHGGRIGIDDSPLGGARVWITLPSRPDVR</sequence>
<dbReference type="PANTHER" id="PTHR42878:SF15">
    <property type="entry name" value="BACTERIOPHYTOCHROME"/>
    <property type="match status" value="1"/>
</dbReference>
<dbReference type="InterPro" id="IPR005467">
    <property type="entry name" value="His_kinase_dom"/>
</dbReference>
<dbReference type="Gene3D" id="3.30.565.10">
    <property type="entry name" value="Histidine kinase-like ATPase, C-terminal domain"/>
    <property type="match status" value="1"/>
</dbReference>
<keyword evidence="6 10" id="KW-0418">Kinase</keyword>
<dbReference type="InterPro" id="IPR004358">
    <property type="entry name" value="Sig_transdc_His_kin-like_C"/>
</dbReference>
<dbReference type="GO" id="GO:0005886">
    <property type="term" value="C:plasma membrane"/>
    <property type="evidence" value="ECO:0007669"/>
    <property type="project" value="UniProtKB-SubCell"/>
</dbReference>
<evidence type="ECO:0000256" key="7">
    <source>
        <dbReference type="ARBA" id="ARBA00023012"/>
    </source>
</evidence>
<proteinExistence type="predicted"/>
<dbReference type="InterPro" id="IPR050351">
    <property type="entry name" value="BphY/WalK/GraS-like"/>
</dbReference>
<accession>A0A7S8MWC9</accession>
<dbReference type="InterPro" id="IPR003018">
    <property type="entry name" value="GAF"/>
</dbReference>
<comment type="subcellular location">
    <subcellularLocation>
        <location evidence="2">Cell membrane</location>
    </subcellularLocation>
</comment>
<dbReference type="InterPro" id="IPR029016">
    <property type="entry name" value="GAF-like_dom_sf"/>
</dbReference>
<dbReference type="Gene3D" id="3.30.450.40">
    <property type="match status" value="1"/>
</dbReference>
<dbReference type="GO" id="GO:0000156">
    <property type="term" value="F:phosphorelay response regulator activity"/>
    <property type="evidence" value="ECO:0007669"/>
    <property type="project" value="TreeGrafter"/>
</dbReference>
<evidence type="ECO:0000256" key="1">
    <source>
        <dbReference type="ARBA" id="ARBA00000085"/>
    </source>
</evidence>
<dbReference type="EC" id="2.7.13.3" evidence="3"/>
<dbReference type="SMART" id="SM00387">
    <property type="entry name" value="HATPase_c"/>
    <property type="match status" value="1"/>
</dbReference>
<dbReference type="InterPro" id="IPR036890">
    <property type="entry name" value="HATPase_C_sf"/>
</dbReference>
<keyword evidence="4" id="KW-0597">Phosphoprotein</keyword>
<dbReference type="AlphaFoldDB" id="A0A7S8MWC9"/>
<dbReference type="Pfam" id="PF02518">
    <property type="entry name" value="HATPase_c"/>
    <property type="match status" value="1"/>
</dbReference>
<gene>
    <name evidence="10" type="ORF">IT882_11460</name>
</gene>
<dbReference type="InterPro" id="IPR003661">
    <property type="entry name" value="HisK_dim/P_dom"/>
</dbReference>
<dbReference type="Proteomes" id="UP000594480">
    <property type="component" value="Chromosome"/>
</dbReference>
<dbReference type="InterPro" id="IPR036097">
    <property type="entry name" value="HisK_dim/P_sf"/>
</dbReference>
<keyword evidence="5" id="KW-0808">Transferase</keyword>
<feature type="domain" description="Histidine kinase" evidence="9">
    <location>
        <begin position="177"/>
        <end position="391"/>
    </location>
</feature>
<evidence type="ECO:0000256" key="6">
    <source>
        <dbReference type="ARBA" id="ARBA00022777"/>
    </source>
</evidence>
<dbReference type="GO" id="GO:0000155">
    <property type="term" value="F:phosphorelay sensor kinase activity"/>
    <property type="evidence" value="ECO:0007669"/>
    <property type="project" value="InterPro"/>
</dbReference>
<evidence type="ECO:0000313" key="11">
    <source>
        <dbReference type="Proteomes" id="UP000594480"/>
    </source>
</evidence>
<dbReference type="SMART" id="SM00065">
    <property type="entry name" value="GAF"/>
    <property type="match status" value="1"/>
</dbReference>
<dbReference type="Pfam" id="PF01590">
    <property type="entry name" value="GAF"/>
    <property type="match status" value="1"/>
</dbReference>